<accession>A0AAD5DX97</accession>
<gene>
    <name evidence="9" type="ORF">COHA_000383</name>
</gene>
<dbReference type="InterPro" id="IPR002241">
    <property type="entry name" value="Glyco_hydro_27"/>
</dbReference>
<evidence type="ECO:0000256" key="1">
    <source>
        <dbReference type="ARBA" id="ARBA00001255"/>
    </source>
</evidence>
<evidence type="ECO:0000256" key="7">
    <source>
        <dbReference type="RuleBase" id="RU361168"/>
    </source>
</evidence>
<dbReference type="InterPro" id="IPR013780">
    <property type="entry name" value="Glyco_hydro_b"/>
</dbReference>
<evidence type="ECO:0000256" key="3">
    <source>
        <dbReference type="ARBA" id="ARBA00012755"/>
    </source>
</evidence>
<comment type="caution">
    <text evidence="9">The sequence shown here is derived from an EMBL/GenBank/DDBJ whole genome shotgun (WGS) entry which is preliminary data.</text>
</comment>
<evidence type="ECO:0000313" key="9">
    <source>
        <dbReference type="EMBL" id="KAI7846122.1"/>
    </source>
</evidence>
<dbReference type="SUPFAM" id="SSF51011">
    <property type="entry name" value="Glycosyl hydrolase domain"/>
    <property type="match status" value="1"/>
</dbReference>
<organism evidence="9 10">
    <name type="scientific">Chlorella ohadii</name>
    <dbReference type="NCBI Taxonomy" id="2649997"/>
    <lineage>
        <taxon>Eukaryota</taxon>
        <taxon>Viridiplantae</taxon>
        <taxon>Chlorophyta</taxon>
        <taxon>core chlorophytes</taxon>
        <taxon>Trebouxiophyceae</taxon>
        <taxon>Chlorellales</taxon>
        <taxon>Chlorellaceae</taxon>
        <taxon>Chlorella clade</taxon>
        <taxon>Chlorella</taxon>
    </lineage>
</organism>
<dbReference type="SUPFAM" id="SSF51445">
    <property type="entry name" value="(Trans)glycosidases"/>
    <property type="match status" value="1"/>
</dbReference>
<dbReference type="Gene3D" id="3.20.20.70">
    <property type="entry name" value="Aldolase class I"/>
    <property type="match status" value="1"/>
</dbReference>
<dbReference type="EMBL" id="JADXDR010000009">
    <property type="protein sequence ID" value="KAI7846122.1"/>
    <property type="molecule type" value="Genomic_DNA"/>
</dbReference>
<evidence type="ECO:0000313" key="10">
    <source>
        <dbReference type="Proteomes" id="UP001205105"/>
    </source>
</evidence>
<dbReference type="Gene3D" id="2.60.40.1180">
    <property type="entry name" value="Golgi alpha-mannosidase II"/>
    <property type="match status" value="1"/>
</dbReference>
<dbReference type="PROSITE" id="PS00512">
    <property type="entry name" value="ALPHA_GALACTOSIDASE"/>
    <property type="match status" value="1"/>
</dbReference>
<dbReference type="PANTHER" id="PTHR11452:SF75">
    <property type="entry name" value="ALPHA-GALACTOSIDASE MEL1"/>
    <property type="match status" value="1"/>
</dbReference>
<dbReference type="GO" id="GO:0005975">
    <property type="term" value="P:carbohydrate metabolic process"/>
    <property type="evidence" value="ECO:0007669"/>
    <property type="project" value="InterPro"/>
</dbReference>
<reference evidence="9" key="1">
    <citation type="submission" date="2020-11" db="EMBL/GenBank/DDBJ databases">
        <title>Chlorella ohadii genome sequencing and assembly.</title>
        <authorList>
            <person name="Murik O."/>
            <person name="Treves H."/>
            <person name="Kedem I."/>
            <person name="Shotland Y."/>
            <person name="Kaplan A."/>
        </authorList>
    </citation>
    <scope>NUCLEOTIDE SEQUENCE</scope>
    <source>
        <strain evidence="9">1</strain>
    </source>
</reference>
<feature type="domain" description="Alpha galactosidase C-terminal" evidence="8">
    <location>
        <begin position="125"/>
        <end position="179"/>
    </location>
</feature>
<keyword evidence="5 7" id="KW-0378">Hydrolase</keyword>
<evidence type="ECO:0000256" key="6">
    <source>
        <dbReference type="ARBA" id="ARBA00023295"/>
    </source>
</evidence>
<dbReference type="Proteomes" id="UP001205105">
    <property type="component" value="Unassembled WGS sequence"/>
</dbReference>
<dbReference type="PRINTS" id="PR00740">
    <property type="entry name" value="GLHYDRLASE27"/>
</dbReference>
<name>A0AAD5DX97_9CHLO</name>
<dbReference type="AlphaFoldDB" id="A0AAD5DX97"/>
<keyword evidence="6 7" id="KW-0326">Glycosidase</keyword>
<keyword evidence="4" id="KW-0732">Signal</keyword>
<evidence type="ECO:0000256" key="4">
    <source>
        <dbReference type="ARBA" id="ARBA00022729"/>
    </source>
</evidence>
<dbReference type="EC" id="3.2.1.22" evidence="3 7"/>
<dbReference type="Pfam" id="PF17801">
    <property type="entry name" value="Melibiase_C"/>
    <property type="match status" value="1"/>
</dbReference>
<comment type="catalytic activity">
    <reaction evidence="1 7">
        <text>Hydrolysis of terminal, non-reducing alpha-D-galactose residues in alpha-D-galactosides, including galactose oligosaccharides, galactomannans and galactolipids.</text>
        <dbReference type="EC" id="3.2.1.22"/>
    </reaction>
</comment>
<dbReference type="InterPro" id="IPR017853">
    <property type="entry name" value="GH"/>
</dbReference>
<dbReference type="InterPro" id="IPR000111">
    <property type="entry name" value="Glyco_hydro_27/36_CS"/>
</dbReference>
<dbReference type="InterPro" id="IPR013785">
    <property type="entry name" value="Aldolase_TIM"/>
</dbReference>
<protein>
    <recommendedName>
        <fullName evidence="3 7">Alpha-galactosidase</fullName>
        <ecNumber evidence="3 7">3.2.1.22</ecNumber>
    </recommendedName>
    <alternativeName>
        <fullName evidence="7">Melibiase</fullName>
    </alternativeName>
</protein>
<evidence type="ECO:0000256" key="5">
    <source>
        <dbReference type="ARBA" id="ARBA00022801"/>
    </source>
</evidence>
<sequence>MPAQLPHPLGDSWNAFGGNLSQELVCSTAKLMKELGLVEAGYRYLVMDDGWSDPERDERGRLQADRTRFPSGISAVAECVREQGLLLGIYGDSGRYTCQGFPGSYGHEREDAQTFAELGEPSLSNKYQTSSFSVRWEQLGYAPDTPATVRDLWTGEDLGVFNGSFSADVRLHDALAFRITPLHPLPSHSEWRPWLGQPMYERHEEDESWIPPLLRAAAEAD</sequence>
<evidence type="ECO:0000256" key="2">
    <source>
        <dbReference type="ARBA" id="ARBA00009743"/>
    </source>
</evidence>
<dbReference type="InterPro" id="IPR041233">
    <property type="entry name" value="Melibiase_C"/>
</dbReference>
<dbReference type="GO" id="GO:0004557">
    <property type="term" value="F:alpha-galactosidase activity"/>
    <property type="evidence" value="ECO:0007669"/>
    <property type="project" value="UniProtKB-EC"/>
</dbReference>
<dbReference type="Pfam" id="PF16499">
    <property type="entry name" value="Melibiase_2"/>
    <property type="match status" value="1"/>
</dbReference>
<keyword evidence="10" id="KW-1185">Reference proteome</keyword>
<proteinExistence type="inferred from homology"/>
<dbReference type="PANTHER" id="PTHR11452">
    <property type="entry name" value="ALPHA-GALACTOSIDASE/ALPHA-N-ACETYLGALACTOSAMINIDASE"/>
    <property type="match status" value="1"/>
</dbReference>
<evidence type="ECO:0000259" key="8">
    <source>
        <dbReference type="Pfam" id="PF17801"/>
    </source>
</evidence>
<comment type="similarity">
    <text evidence="2 7">Belongs to the glycosyl hydrolase 27 family.</text>
</comment>
<keyword evidence="7" id="KW-1015">Disulfide bond</keyword>